<dbReference type="KEGG" id="lst:LSS_06195"/>
<reference evidence="1 2" key="2">
    <citation type="journal article" date="2014" name="Emerg. Microbes Infect.">
        <title>Potential impact on kidney infection: a whole-genome analysis of Leptospira santarosai serovar Shermani.</title>
        <authorList>
            <person name="Chou L.F."/>
            <person name="Chen T.W."/>
            <person name="Ko Y.C."/>
            <person name="Pan M.J."/>
            <person name="Tian Y.C."/>
            <person name="Chiu C.H."/>
            <person name="Tang P."/>
            <person name="Hung C.C."/>
            <person name="Yang C.W."/>
        </authorList>
    </citation>
    <scope>NUCLEOTIDE SEQUENCE</scope>
    <source>
        <strain evidence="1 2">LT 821</strain>
    </source>
</reference>
<dbReference type="STRING" id="758847.LSS_06195"/>
<evidence type="ECO:0000313" key="1">
    <source>
        <dbReference type="EMBL" id="EKT87681.1"/>
    </source>
</evidence>
<evidence type="ECO:0000313" key="2">
    <source>
        <dbReference type="Proteomes" id="UP000035800"/>
    </source>
</evidence>
<protein>
    <submittedName>
        <fullName evidence="1">Uncharacterized protein</fullName>
    </submittedName>
</protein>
<accession>K8Y3W3</accession>
<dbReference type="Proteomes" id="UP000035800">
    <property type="component" value="Chromosome I"/>
</dbReference>
<organism evidence="1 2">
    <name type="scientific">Leptospira santarosai serovar Shermani str. LT 821</name>
    <dbReference type="NCBI Taxonomy" id="758847"/>
    <lineage>
        <taxon>Bacteria</taxon>
        <taxon>Pseudomonadati</taxon>
        <taxon>Spirochaetota</taxon>
        <taxon>Spirochaetia</taxon>
        <taxon>Leptospirales</taxon>
        <taxon>Leptospiraceae</taxon>
        <taxon>Leptospira</taxon>
    </lineage>
</organism>
<reference evidence="1 2" key="1">
    <citation type="journal article" date="2012" name="Gene">
        <title>Sequence of Leptospira santarosai serovar Shermani genome and prediction of virulence-associated genes.</title>
        <authorList>
            <person name="Chou L.F."/>
            <person name="Chen Y.T."/>
            <person name="Lu C.W."/>
            <person name="Ko Y.C."/>
            <person name="Tang C.Y."/>
            <person name="Pan M.J."/>
            <person name="Tian Y.C."/>
            <person name="Chiu C.H."/>
            <person name="Hung C.C."/>
            <person name="Yang C.W."/>
        </authorList>
    </citation>
    <scope>NUCLEOTIDE SEQUENCE [LARGE SCALE GENOMIC DNA]</scope>
    <source>
        <strain evidence="1">LT 821</strain>
    </source>
</reference>
<dbReference type="EMBL" id="CP006694">
    <property type="protein sequence ID" value="EKT87681.1"/>
    <property type="molecule type" value="Genomic_DNA"/>
</dbReference>
<proteinExistence type="predicted"/>
<sequence>MSSRDIFPHIHFSVKTKWGNSVLFLSNWEIKTKNFF</sequence>
<dbReference type="AlphaFoldDB" id="K8Y3W3"/>
<gene>
    <name evidence="1" type="ORF">LSS_06195</name>
</gene>
<name>K8Y3W3_9LEPT</name>